<name>A0ABW3JD98_9HYPH</name>
<gene>
    <name evidence="3" type="ORF">ACFQ2F_14100</name>
</gene>
<feature type="chain" id="PRO_5047422720" evidence="1">
    <location>
        <begin position="23"/>
        <end position="163"/>
    </location>
</feature>
<dbReference type="Gene3D" id="1.20.1270.180">
    <property type="match status" value="1"/>
</dbReference>
<evidence type="ECO:0000259" key="2">
    <source>
        <dbReference type="Pfam" id="PF07007"/>
    </source>
</evidence>
<dbReference type="PANTHER" id="PTHR39176:SF1">
    <property type="entry name" value="PERIPLASMIC PROTEIN"/>
    <property type="match status" value="1"/>
</dbReference>
<feature type="signal peptide" evidence="1">
    <location>
        <begin position="1"/>
        <end position="22"/>
    </location>
</feature>
<dbReference type="RefSeq" id="WP_379091130.1">
    <property type="nucleotide sequence ID" value="NZ_JBHTJO010000002.1"/>
</dbReference>
<sequence>MTRTLIAGLIAIIALSTGLATAQAQDATPTREDRERVRDCLNRHGDADAIVQAADCVGQINALCKDQETTAAALSCYQRHTAIWDRLLNDWYSEARAKLDPASSDALRHAQVAWITFRDEKCGFWMTRYSSGTYSNVIGADCIQQETGRRALEMHEIWKEANL</sequence>
<keyword evidence="4" id="KW-1185">Reference proteome</keyword>
<organism evidence="3 4">
    <name type="scientific">Methyloligella solikamskensis</name>
    <dbReference type="NCBI Taxonomy" id="1177756"/>
    <lineage>
        <taxon>Bacteria</taxon>
        <taxon>Pseudomonadati</taxon>
        <taxon>Pseudomonadota</taxon>
        <taxon>Alphaproteobacteria</taxon>
        <taxon>Hyphomicrobiales</taxon>
        <taxon>Hyphomicrobiaceae</taxon>
        <taxon>Methyloligella</taxon>
    </lineage>
</organism>
<dbReference type="InterPro" id="IPR009739">
    <property type="entry name" value="LprI-like_N"/>
</dbReference>
<dbReference type="PANTHER" id="PTHR39176">
    <property type="entry name" value="PERIPLASMIC PROTEIN-RELATED"/>
    <property type="match status" value="1"/>
</dbReference>
<keyword evidence="1" id="KW-0732">Signal</keyword>
<proteinExistence type="predicted"/>
<dbReference type="Pfam" id="PF07007">
    <property type="entry name" value="LprI"/>
    <property type="match status" value="1"/>
</dbReference>
<evidence type="ECO:0000256" key="1">
    <source>
        <dbReference type="SAM" id="SignalP"/>
    </source>
</evidence>
<comment type="caution">
    <text evidence="3">The sequence shown here is derived from an EMBL/GenBank/DDBJ whole genome shotgun (WGS) entry which is preliminary data.</text>
</comment>
<reference evidence="4" key="1">
    <citation type="journal article" date="2019" name="Int. J. Syst. Evol. Microbiol.">
        <title>The Global Catalogue of Microorganisms (GCM) 10K type strain sequencing project: providing services to taxonomists for standard genome sequencing and annotation.</title>
        <authorList>
            <consortium name="The Broad Institute Genomics Platform"/>
            <consortium name="The Broad Institute Genome Sequencing Center for Infectious Disease"/>
            <person name="Wu L."/>
            <person name="Ma J."/>
        </authorList>
    </citation>
    <scope>NUCLEOTIDE SEQUENCE [LARGE SCALE GENOMIC DNA]</scope>
    <source>
        <strain evidence="4">CCUG 61697</strain>
    </source>
</reference>
<evidence type="ECO:0000313" key="3">
    <source>
        <dbReference type="EMBL" id="MFD0988231.1"/>
    </source>
</evidence>
<protein>
    <submittedName>
        <fullName evidence="3">Lysozyme inhibitor LprI family protein</fullName>
    </submittedName>
</protein>
<dbReference type="EMBL" id="JBHTJO010000002">
    <property type="protein sequence ID" value="MFD0988231.1"/>
    <property type="molecule type" value="Genomic_DNA"/>
</dbReference>
<dbReference type="Proteomes" id="UP001597102">
    <property type="component" value="Unassembled WGS sequence"/>
</dbReference>
<evidence type="ECO:0000313" key="4">
    <source>
        <dbReference type="Proteomes" id="UP001597102"/>
    </source>
</evidence>
<accession>A0ABW3JD98</accession>
<feature type="domain" description="Lysozyme inhibitor LprI-like N-terminal" evidence="2">
    <location>
        <begin position="64"/>
        <end position="153"/>
    </location>
</feature>